<feature type="transmembrane region" description="Helical" evidence="1">
    <location>
        <begin position="311"/>
        <end position="334"/>
    </location>
</feature>
<evidence type="ECO:0000256" key="1">
    <source>
        <dbReference type="SAM" id="Phobius"/>
    </source>
</evidence>
<dbReference type="InterPro" id="IPR029044">
    <property type="entry name" value="Nucleotide-diphossugar_trans"/>
</dbReference>
<feature type="transmembrane region" description="Helical" evidence="1">
    <location>
        <begin position="346"/>
        <end position="370"/>
    </location>
</feature>
<name>A0A366HXP6_9BACT</name>
<keyword evidence="4" id="KW-1185">Reference proteome</keyword>
<accession>A0A366HXP6</accession>
<feature type="domain" description="Glycosyltransferase 2-like" evidence="2">
    <location>
        <begin position="5"/>
        <end position="166"/>
    </location>
</feature>
<dbReference type="Gene3D" id="3.90.550.10">
    <property type="entry name" value="Spore Coat Polysaccharide Biosynthesis Protein SpsA, Chain A"/>
    <property type="match status" value="1"/>
</dbReference>
<dbReference type="Pfam" id="PF00535">
    <property type="entry name" value="Glycos_transf_2"/>
    <property type="match status" value="1"/>
</dbReference>
<dbReference type="PANTHER" id="PTHR48090:SF6">
    <property type="entry name" value="SLR5056 PROTEIN"/>
    <property type="match status" value="1"/>
</dbReference>
<dbReference type="Proteomes" id="UP000253426">
    <property type="component" value="Unassembled WGS sequence"/>
</dbReference>
<dbReference type="CDD" id="cd04179">
    <property type="entry name" value="DPM_DPG-synthase_like"/>
    <property type="match status" value="1"/>
</dbReference>
<dbReference type="AlphaFoldDB" id="A0A366HXP6"/>
<evidence type="ECO:0000259" key="2">
    <source>
        <dbReference type="Pfam" id="PF00535"/>
    </source>
</evidence>
<protein>
    <submittedName>
        <fullName evidence="3">Glycosyltransferase involved in cell wall biosynthesis</fullName>
    </submittedName>
</protein>
<dbReference type="GO" id="GO:0016740">
    <property type="term" value="F:transferase activity"/>
    <property type="evidence" value="ECO:0007669"/>
    <property type="project" value="UniProtKB-KW"/>
</dbReference>
<reference evidence="3 4" key="1">
    <citation type="submission" date="2018-06" db="EMBL/GenBank/DDBJ databases">
        <title>Genomic Encyclopedia of Type Strains, Phase IV (KMG-IV): sequencing the most valuable type-strain genomes for metagenomic binning, comparative biology and taxonomic classification.</title>
        <authorList>
            <person name="Goeker M."/>
        </authorList>
    </citation>
    <scope>NUCLEOTIDE SEQUENCE [LARGE SCALE GENOMIC DNA]</scope>
    <source>
        <strain evidence="3 4">DSM 25532</strain>
    </source>
</reference>
<dbReference type="OrthoDB" id="9810303at2"/>
<dbReference type="SUPFAM" id="SSF53448">
    <property type="entry name" value="Nucleotide-diphospho-sugar transferases"/>
    <property type="match status" value="1"/>
</dbReference>
<dbReference type="EMBL" id="QNRR01000001">
    <property type="protein sequence ID" value="RBP48098.1"/>
    <property type="molecule type" value="Genomic_DNA"/>
</dbReference>
<dbReference type="InterPro" id="IPR001173">
    <property type="entry name" value="Glyco_trans_2-like"/>
</dbReference>
<dbReference type="InterPro" id="IPR050256">
    <property type="entry name" value="Glycosyltransferase_2"/>
</dbReference>
<comment type="caution">
    <text evidence="3">The sequence shown here is derived from an EMBL/GenBank/DDBJ whole genome shotgun (WGS) entry which is preliminary data.</text>
</comment>
<keyword evidence="3" id="KW-0808">Transferase</keyword>
<proteinExistence type="predicted"/>
<dbReference type="PANTHER" id="PTHR48090">
    <property type="entry name" value="UNDECAPRENYL-PHOSPHATE 4-DEOXY-4-FORMAMIDO-L-ARABINOSE TRANSFERASE-RELATED"/>
    <property type="match status" value="1"/>
</dbReference>
<keyword evidence="1" id="KW-1133">Transmembrane helix</keyword>
<evidence type="ECO:0000313" key="3">
    <source>
        <dbReference type="EMBL" id="RBP48098.1"/>
    </source>
</evidence>
<feature type="transmembrane region" description="Helical" evidence="1">
    <location>
        <begin position="269"/>
        <end position="290"/>
    </location>
</feature>
<evidence type="ECO:0000313" key="4">
    <source>
        <dbReference type="Proteomes" id="UP000253426"/>
    </source>
</evidence>
<keyword evidence="1" id="KW-0472">Membrane</keyword>
<gene>
    <name evidence="3" type="ORF">DES53_101898</name>
</gene>
<keyword evidence="1" id="KW-0812">Transmembrane</keyword>
<sequence>MDLTFVFPCLNEERSLAACIEGVRKSLSQDPNLKYEILVADNGSKDRSREIAVECGARVVPVSTRGYGAALKGGIEAAQGEYVMFADADATYLYEDALPLYQATIKDKVDMGIASRMKGKIEDGAMPFLHRYLGTPVLTGLINLLFRGKLSDCNSGFRCIRKKAYMEWSVRSPGMEFASELLIKALKHKATCVEIPSGLRAAAPDRVPHLRTWRDGMRHLLFILSERPQLFEKLGLYVTVLATLMQIIACITGPIKVLGLNIFDVHSQALLLLAGLVGAQFYVYGCMCYLRAQDTPSNLTRSLLNMDEGQLFFLLVGALTAIGVVIGGVIVVWAQSSFGGINLVHLLLALVHFLSLPILGSMGLLGLHILKRYERS</sequence>
<organism evidence="3 4">
    <name type="scientific">Roseimicrobium gellanilyticum</name>
    <dbReference type="NCBI Taxonomy" id="748857"/>
    <lineage>
        <taxon>Bacteria</taxon>
        <taxon>Pseudomonadati</taxon>
        <taxon>Verrucomicrobiota</taxon>
        <taxon>Verrucomicrobiia</taxon>
        <taxon>Verrucomicrobiales</taxon>
        <taxon>Verrucomicrobiaceae</taxon>
        <taxon>Roseimicrobium</taxon>
    </lineage>
</organism>
<feature type="transmembrane region" description="Helical" evidence="1">
    <location>
        <begin position="234"/>
        <end position="257"/>
    </location>
</feature>